<name>A0AAD5D6B8_AMBAR</name>
<comment type="caution">
    <text evidence="2">The sequence shown here is derived from an EMBL/GenBank/DDBJ whole genome shotgun (WGS) entry which is preliminary data.</text>
</comment>
<keyword evidence="1" id="KW-0175">Coiled coil</keyword>
<evidence type="ECO:0000256" key="1">
    <source>
        <dbReference type="SAM" id="Coils"/>
    </source>
</evidence>
<evidence type="ECO:0000313" key="3">
    <source>
        <dbReference type="Proteomes" id="UP001206925"/>
    </source>
</evidence>
<dbReference type="Proteomes" id="UP001206925">
    <property type="component" value="Unassembled WGS sequence"/>
</dbReference>
<dbReference type="PANTHER" id="PTHR34427:SF5">
    <property type="entry name" value="DUF4283 DOMAIN-CONTAINING PROTEIN"/>
    <property type="match status" value="1"/>
</dbReference>
<dbReference type="PANTHER" id="PTHR34427">
    <property type="entry name" value="DUF4283 DOMAIN PROTEIN"/>
    <property type="match status" value="1"/>
</dbReference>
<protein>
    <recommendedName>
        <fullName evidence="4">DUF4283 domain-containing protein</fullName>
    </recommendedName>
</protein>
<reference evidence="2" key="1">
    <citation type="submission" date="2022-06" db="EMBL/GenBank/DDBJ databases">
        <title>Uncovering the hologenomic basis of an extraordinary plant invasion.</title>
        <authorList>
            <person name="Bieker V.C."/>
            <person name="Martin M.D."/>
            <person name="Gilbert T."/>
            <person name="Hodgins K."/>
            <person name="Battlay P."/>
            <person name="Petersen B."/>
            <person name="Wilson J."/>
        </authorList>
    </citation>
    <scope>NUCLEOTIDE SEQUENCE</scope>
    <source>
        <strain evidence="2">AA19_3_7</strain>
        <tissue evidence="2">Leaf</tissue>
    </source>
</reference>
<dbReference type="EMBL" id="JAMZMK010003978">
    <property type="protein sequence ID" value="KAI7754244.1"/>
    <property type="molecule type" value="Genomic_DNA"/>
</dbReference>
<evidence type="ECO:0000313" key="2">
    <source>
        <dbReference type="EMBL" id="KAI7754244.1"/>
    </source>
</evidence>
<proteinExistence type="predicted"/>
<evidence type="ECO:0008006" key="4">
    <source>
        <dbReference type="Google" id="ProtNLM"/>
    </source>
</evidence>
<accession>A0AAD5D6B8</accession>
<gene>
    <name evidence="2" type="ORF">M8C21_006718</name>
</gene>
<dbReference type="AlphaFoldDB" id="A0AAD5D6B8"/>
<keyword evidence="3" id="KW-1185">Reference proteome</keyword>
<feature type="coiled-coil region" evidence="1">
    <location>
        <begin position="414"/>
        <end position="441"/>
    </location>
</feature>
<organism evidence="2 3">
    <name type="scientific">Ambrosia artemisiifolia</name>
    <name type="common">Common ragweed</name>
    <dbReference type="NCBI Taxonomy" id="4212"/>
    <lineage>
        <taxon>Eukaryota</taxon>
        <taxon>Viridiplantae</taxon>
        <taxon>Streptophyta</taxon>
        <taxon>Embryophyta</taxon>
        <taxon>Tracheophyta</taxon>
        <taxon>Spermatophyta</taxon>
        <taxon>Magnoliopsida</taxon>
        <taxon>eudicotyledons</taxon>
        <taxon>Gunneridae</taxon>
        <taxon>Pentapetalae</taxon>
        <taxon>asterids</taxon>
        <taxon>campanulids</taxon>
        <taxon>Asterales</taxon>
        <taxon>Asteraceae</taxon>
        <taxon>Asteroideae</taxon>
        <taxon>Heliantheae alliance</taxon>
        <taxon>Heliantheae</taxon>
        <taxon>Ambrosia</taxon>
    </lineage>
</organism>
<sequence length="549" mass="60736">MEPMDIFCKTKEDASLSKVINYSNMPSTVFALATIFCAESLHWLYKGLNVLLVFHSQATAENFLKNKFDLWSKWFTRLYLWEGTLPEFQRVAWIKVFGVPLPLWDRQVFNKIGERCGRVLSRSEAYASDDDLSADRMAILVHSGVRVADSFVLKWKDQRIKVWVQEMDEDWKPEFLYDGESSSEAPSSPIVKSKVVGGFSGDMEDSESECEKSPLGMEGTCMEGVHDFGASPNGNSVQGSRSGGPKENFDFSAGPTNFNMEDISSPLVEPINSNNQSLENSYGGLGYVTIRPKDKRKKKVCSQSFKTPDLNVAENSDPFNLEELIRRQSDGDDAQVAVDDRSLEEVEVIEPEGNEGGPVVDDGVEEFIVNEAVATKDFGVCLGIHLNGFENHLKKMVGGELATDDIRKWREEVKKAKFGELNALTKTLADLEKKAESVDLVIGERQLRAETRAKIDSLSPGCKEKLDLAGTGSFYNEIEADIVVQHVLSLIYAERGDVCSCGVRQVLSGSKSSVCVSNLESAFPKVLFASVAMKSTATNAKIGFLEGLE</sequence>